<dbReference type="InterPro" id="IPR045853">
    <property type="entry name" value="Pep_chain_release_fac_I_sf"/>
</dbReference>
<proteinExistence type="inferred from homology"/>
<evidence type="ECO:0000313" key="5">
    <source>
        <dbReference type="Proteomes" id="UP000623440"/>
    </source>
</evidence>
<dbReference type="InterPro" id="IPR000352">
    <property type="entry name" value="Pep_chain_release_fac_I"/>
</dbReference>
<keyword evidence="5" id="KW-1185">Reference proteome</keyword>
<dbReference type="PANTHER" id="PTHR43116">
    <property type="entry name" value="PEPTIDE CHAIN RELEASE FACTOR 2"/>
    <property type="match status" value="1"/>
</dbReference>
<dbReference type="Gene3D" id="3.30.70.1660">
    <property type="match status" value="1"/>
</dbReference>
<sequence>MLELLNIKIEVEKLSNILGKAEDCLDLQYLTARIQYLDQVIAQPDFWNNPTPAYEVLQEIEYSIFYKHQKYQRWCSILEDIKAALELLESSADEQLWQEVQSNLTQLQQEFETAEIRQLLSDPEDKKGAFLTITAEVDNADAQYWAYMLLQMYCRWGKSHNYPLDVVEISEVNEAGIKYATLEITTRYAYGYLKSETGTHQLQQISPFDVTNSLRTSLASVEVIPILGESVEWEIPEKHLEITWHRHRGSVNRPETWVRVFHIPTGISVFCNQQRSLMQNKEKALAILKSKLLFAMPTAGYAYALAQGVQIDKIQPRQIKSLSNKLIREYILHPYTKVKDLRTNVETLAAREVLDGKIDFFIKAYLQQLNHTTSVTQEALDNFK</sequence>
<gene>
    <name evidence="4" type="ORF">H6G97_12945</name>
</gene>
<dbReference type="Gene3D" id="1.20.58.410">
    <property type="entry name" value="Release factor"/>
    <property type="match status" value="1"/>
</dbReference>
<dbReference type="PANTHER" id="PTHR43116:SF3">
    <property type="entry name" value="CLASS I PEPTIDE CHAIN RELEASE FACTOR"/>
    <property type="match status" value="1"/>
</dbReference>
<comment type="caution">
    <text evidence="4">The sequence shown here is derived from an EMBL/GenBank/DDBJ whole genome shotgun (WGS) entry which is preliminary data.</text>
</comment>
<protein>
    <submittedName>
        <fullName evidence="4">PCRF domain-containing protein</fullName>
    </submittedName>
</protein>
<dbReference type="SUPFAM" id="SSF75620">
    <property type="entry name" value="Release factor"/>
    <property type="match status" value="1"/>
</dbReference>
<evidence type="ECO:0000259" key="3">
    <source>
        <dbReference type="SMART" id="SM00937"/>
    </source>
</evidence>
<evidence type="ECO:0000256" key="1">
    <source>
        <dbReference type="ARBA" id="ARBA00010835"/>
    </source>
</evidence>
<name>A0ABR8DLT9_9NOSO</name>
<dbReference type="RefSeq" id="WP_190940978.1">
    <property type="nucleotide sequence ID" value="NZ_JACJSI010000020.1"/>
</dbReference>
<dbReference type="Proteomes" id="UP000623440">
    <property type="component" value="Unassembled WGS sequence"/>
</dbReference>
<comment type="similarity">
    <text evidence="1">Belongs to the prokaryotic/mitochondrial release factor family.</text>
</comment>
<dbReference type="EMBL" id="JACJSI010000020">
    <property type="protein sequence ID" value="MBD2530431.1"/>
    <property type="molecule type" value="Genomic_DNA"/>
</dbReference>
<reference evidence="4 5" key="1">
    <citation type="journal article" date="2020" name="ISME J.">
        <title>Comparative genomics reveals insights into cyanobacterial evolution and habitat adaptation.</title>
        <authorList>
            <person name="Chen M.Y."/>
            <person name="Teng W.K."/>
            <person name="Zhao L."/>
            <person name="Hu C.X."/>
            <person name="Zhou Y.K."/>
            <person name="Han B.P."/>
            <person name="Song L.R."/>
            <person name="Shu W.S."/>
        </authorList>
    </citation>
    <scope>NUCLEOTIDE SEQUENCE [LARGE SCALE GENOMIC DNA]</scope>
    <source>
        <strain evidence="4 5">FACHB-838</strain>
    </source>
</reference>
<dbReference type="SMART" id="SM00937">
    <property type="entry name" value="PCRF"/>
    <property type="match status" value="1"/>
</dbReference>
<evidence type="ECO:0000256" key="2">
    <source>
        <dbReference type="ARBA" id="ARBA00022481"/>
    </source>
</evidence>
<organism evidence="4 5">
    <name type="scientific">Nostoc flagelliforme FACHB-838</name>
    <dbReference type="NCBI Taxonomy" id="2692904"/>
    <lineage>
        <taxon>Bacteria</taxon>
        <taxon>Bacillati</taxon>
        <taxon>Cyanobacteriota</taxon>
        <taxon>Cyanophyceae</taxon>
        <taxon>Nostocales</taxon>
        <taxon>Nostocaceae</taxon>
        <taxon>Nostoc</taxon>
    </lineage>
</organism>
<feature type="domain" description="Peptide chain release factor" evidence="3">
    <location>
        <begin position="86"/>
        <end position="196"/>
    </location>
</feature>
<dbReference type="Pfam" id="PF00472">
    <property type="entry name" value="RF-1"/>
    <property type="match status" value="1"/>
</dbReference>
<evidence type="ECO:0000313" key="4">
    <source>
        <dbReference type="EMBL" id="MBD2530431.1"/>
    </source>
</evidence>
<accession>A0ABR8DLT9</accession>
<dbReference type="Gene3D" id="3.30.160.20">
    <property type="match status" value="1"/>
</dbReference>
<dbReference type="Pfam" id="PF03462">
    <property type="entry name" value="PCRF"/>
    <property type="match status" value="1"/>
</dbReference>
<keyword evidence="2" id="KW-0488">Methylation</keyword>
<dbReference type="InterPro" id="IPR005139">
    <property type="entry name" value="PCRF"/>
</dbReference>